<reference evidence="6 7" key="1">
    <citation type="submission" date="2019-06" db="EMBL/GenBank/DDBJ databases">
        <title>Whole genome shotgun sequence of Glutamicibacter uratoxydans NBRC 15515.</title>
        <authorList>
            <person name="Hosoyama A."/>
            <person name="Uohara A."/>
            <person name="Ohji S."/>
            <person name="Ichikawa N."/>
        </authorList>
    </citation>
    <scope>NUCLEOTIDE SEQUENCE [LARGE SCALE GENOMIC DNA]</scope>
    <source>
        <strain evidence="6 7">NBRC 15515</strain>
    </source>
</reference>
<evidence type="ECO:0000256" key="2">
    <source>
        <dbReference type="ARBA" id="ARBA00023015"/>
    </source>
</evidence>
<comment type="similarity">
    <text evidence="1">Belongs to the LysR transcriptional regulatory family.</text>
</comment>
<evidence type="ECO:0000256" key="3">
    <source>
        <dbReference type="ARBA" id="ARBA00023125"/>
    </source>
</evidence>
<proteinExistence type="inferred from homology"/>
<comment type="caution">
    <text evidence="6">The sequence shown here is derived from an EMBL/GenBank/DDBJ whole genome shotgun (WGS) entry which is preliminary data.</text>
</comment>
<dbReference type="EMBL" id="BJNY01000022">
    <property type="protein sequence ID" value="GED07587.1"/>
    <property type="molecule type" value="Genomic_DNA"/>
</dbReference>
<gene>
    <name evidence="6" type="ORF">AUR04nite_31190</name>
</gene>
<dbReference type="GO" id="GO:0032993">
    <property type="term" value="C:protein-DNA complex"/>
    <property type="evidence" value="ECO:0007669"/>
    <property type="project" value="TreeGrafter"/>
</dbReference>
<organism evidence="6 7">
    <name type="scientific">Glutamicibacter uratoxydans</name>
    <name type="common">Arthrobacter uratoxydans</name>
    <dbReference type="NCBI Taxonomy" id="43667"/>
    <lineage>
        <taxon>Bacteria</taxon>
        <taxon>Bacillati</taxon>
        <taxon>Actinomycetota</taxon>
        <taxon>Actinomycetes</taxon>
        <taxon>Micrococcales</taxon>
        <taxon>Micrococcaceae</taxon>
        <taxon>Glutamicibacter</taxon>
    </lineage>
</organism>
<evidence type="ECO:0000256" key="4">
    <source>
        <dbReference type="ARBA" id="ARBA00023163"/>
    </source>
</evidence>
<dbReference type="GO" id="GO:0003677">
    <property type="term" value="F:DNA binding"/>
    <property type="evidence" value="ECO:0007669"/>
    <property type="project" value="UniProtKB-KW"/>
</dbReference>
<name>A0A4Y4DSH3_GLUUR</name>
<evidence type="ECO:0000256" key="1">
    <source>
        <dbReference type="ARBA" id="ARBA00009437"/>
    </source>
</evidence>
<evidence type="ECO:0000259" key="5">
    <source>
        <dbReference type="PROSITE" id="PS50931"/>
    </source>
</evidence>
<dbReference type="SUPFAM" id="SSF53850">
    <property type="entry name" value="Periplasmic binding protein-like II"/>
    <property type="match status" value="1"/>
</dbReference>
<keyword evidence="3" id="KW-0238">DNA-binding</keyword>
<dbReference type="Pfam" id="PF00126">
    <property type="entry name" value="HTH_1"/>
    <property type="match status" value="1"/>
</dbReference>
<dbReference type="FunFam" id="1.10.10.10:FF:000001">
    <property type="entry name" value="LysR family transcriptional regulator"/>
    <property type="match status" value="1"/>
</dbReference>
<dbReference type="AlphaFoldDB" id="A0A4Y4DSH3"/>
<dbReference type="InterPro" id="IPR036390">
    <property type="entry name" value="WH_DNA-bd_sf"/>
</dbReference>
<evidence type="ECO:0000313" key="6">
    <source>
        <dbReference type="EMBL" id="GED07587.1"/>
    </source>
</evidence>
<keyword evidence="2" id="KW-0805">Transcription regulation</keyword>
<dbReference type="PANTHER" id="PTHR30346">
    <property type="entry name" value="TRANSCRIPTIONAL DUAL REGULATOR HCAR-RELATED"/>
    <property type="match status" value="1"/>
</dbReference>
<dbReference type="OrthoDB" id="3636008at2"/>
<dbReference type="PRINTS" id="PR00039">
    <property type="entry name" value="HTHLYSR"/>
</dbReference>
<evidence type="ECO:0000313" key="7">
    <source>
        <dbReference type="Proteomes" id="UP000316612"/>
    </source>
</evidence>
<dbReference type="Gene3D" id="1.10.10.10">
    <property type="entry name" value="Winged helix-like DNA-binding domain superfamily/Winged helix DNA-binding domain"/>
    <property type="match status" value="1"/>
</dbReference>
<dbReference type="Proteomes" id="UP000316612">
    <property type="component" value="Unassembled WGS sequence"/>
</dbReference>
<dbReference type="Pfam" id="PF03466">
    <property type="entry name" value="LysR_substrate"/>
    <property type="match status" value="1"/>
</dbReference>
<dbReference type="Gene3D" id="3.40.190.290">
    <property type="match status" value="1"/>
</dbReference>
<dbReference type="InterPro" id="IPR005119">
    <property type="entry name" value="LysR_subst-bd"/>
</dbReference>
<dbReference type="SUPFAM" id="SSF46785">
    <property type="entry name" value="Winged helix' DNA-binding domain"/>
    <property type="match status" value="1"/>
</dbReference>
<dbReference type="InterPro" id="IPR000847">
    <property type="entry name" value="LysR_HTH_N"/>
</dbReference>
<dbReference type="PANTHER" id="PTHR30346:SF28">
    <property type="entry name" value="HTH-TYPE TRANSCRIPTIONAL REGULATOR CYNR"/>
    <property type="match status" value="1"/>
</dbReference>
<dbReference type="InterPro" id="IPR036388">
    <property type="entry name" value="WH-like_DNA-bd_sf"/>
</dbReference>
<dbReference type="PROSITE" id="PS50931">
    <property type="entry name" value="HTH_LYSR"/>
    <property type="match status" value="1"/>
</dbReference>
<dbReference type="RefSeq" id="WP_141366846.1">
    <property type="nucleotide sequence ID" value="NZ_BAAAJL010000010.1"/>
</dbReference>
<sequence>MELRQLVHFLAVAEEKHFTRAAARVHLSQPSLSASIRSLEKELNSILLIRNSRRVELTEAGRAFLPSARRALLAVEDGHAAVDAVQGVLRGTFAIGCIQFLGVLDLPSLLVEYHRKFPGIKISVVHDSVDSLIESIGSGMLDMAIVDRPLDPRTAQMQSLGSETLVLAVSAEDPLAQQNSVDLAQLQERNFVEFRADSSLRARLDAVYAAEGLHRRICCEIDDISELVQLVGKGMGVALLPPGPIELSKNVIGIQIEPAITRDLVLATPSDRPSSPSAKAFLQLLEYKEQESR</sequence>
<keyword evidence="7" id="KW-1185">Reference proteome</keyword>
<accession>A0A4Y4DSH3</accession>
<protein>
    <submittedName>
        <fullName evidence="6">Transcriptional regulator</fullName>
    </submittedName>
</protein>
<feature type="domain" description="HTH lysR-type" evidence="5">
    <location>
        <begin position="1"/>
        <end position="58"/>
    </location>
</feature>
<dbReference type="GO" id="GO:0003700">
    <property type="term" value="F:DNA-binding transcription factor activity"/>
    <property type="evidence" value="ECO:0007669"/>
    <property type="project" value="InterPro"/>
</dbReference>
<keyword evidence="4" id="KW-0804">Transcription</keyword>